<dbReference type="HOGENOM" id="CLU_1955591_0_0_7"/>
<accession>W4LKX0</accession>
<gene>
    <name evidence="2" type="ORF">ETSY1_17985</name>
</gene>
<protein>
    <recommendedName>
        <fullName evidence="1">HTH psq-type domain-containing protein</fullName>
    </recommendedName>
</protein>
<name>W4LKX0_ENTF1</name>
<comment type="caution">
    <text evidence="2">The sequence shown here is derived from an EMBL/GenBank/DDBJ whole genome shotgun (WGS) entry which is preliminary data.</text>
</comment>
<dbReference type="Pfam" id="PF04218">
    <property type="entry name" value="CENP-B_N"/>
    <property type="match status" value="1"/>
</dbReference>
<keyword evidence="3" id="KW-1185">Reference proteome</keyword>
<evidence type="ECO:0000259" key="1">
    <source>
        <dbReference type="Pfam" id="PF04218"/>
    </source>
</evidence>
<evidence type="ECO:0000313" key="3">
    <source>
        <dbReference type="Proteomes" id="UP000019141"/>
    </source>
</evidence>
<sequence>MASRGRKRKAIAQDLGVYRTTIRQWLMHDQQRGLAGWRIRTLAEAGFAPDAADRQRVEEAIREVIRLQQYIGVKPEQAHSYVCYARFLQGWGDTEQVRELPEQAMGMFGQMGMAWEPGQGASAKKAPL</sequence>
<dbReference type="GO" id="GO:0003677">
    <property type="term" value="F:DNA binding"/>
    <property type="evidence" value="ECO:0007669"/>
    <property type="project" value="InterPro"/>
</dbReference>
<organism evidence="2 3">
    <name type="scientific">Entotheonella factor</name>
    <dbReference type="NCBI Taxonomy" id="1429438"/>
    <lineage>
        <taxon>Bacteria</taxon>
        <taxon>Pseudomonadati</taxon>
        <taxon>Nitrospinota/Tectimicrobiota group</taxon>
        <taxon>Candidatus Tectimicrobiota</taxon>
        <taxon>Candidatus Entotheonellia</taxon>
        <taxon>Candidatus Entotheonellales</taxon>
        <taxon>Candidatus Entotheonellaceae</taxon>
        <taxon>Candidatus Entotheonella</taxon>
    </lineage>
</organism>
<proteinExistence type="predicted"/>
<dbReference type="Proteomes" id="UP000019141">
    <property type="component" value="Unassembled WGS sequence"/>
</dbReference>
<dbReference type="EMBL" id="AZHW01000536">
    <property type="protein sequence ID" value="ETW98632.1"/>
    <property type="molecule type" value="Genomic_DNA"/>
</dbReference>
<dbReference type="InterPro" id="IPR007889">
    <property type="entry name" value="HTH_Psq"/>
</dbReference>
<feature type="domain" description="HTH psq-type" evidence="1">
    <location>
        <begin position="4"/>
        <end position="30"/>
    </location>
</feature>
<dbReference type="AlphaFoldDB" id="W4LKX0"/>
<reference evidence="2 3" key="1">
    <citation type="journal article" date="2014" name="Nature">
        <title>An environmental bacterial taxon with a large and distinct metabolic repertoire.</title>
        <authorList>
            <person name="Wilson M.C."/>
            <person name="Mori T."/>
            <person name="Ruckert C."/>
            <person name="Uria A.R."/>
            <person name="Helf M.J."/>
            <person name="Takada K."/>
            <person name="Gernert C."/>
            <person name="Steffens U.A."/>
            <person name="Heycke N."/>
            <person name="Schmitt S."/>
            <person name="Rinke C."/>
            <person name="Helfrich E.J."/>
            <person name="Brachmann A.O."/>
            <person name="Gurgui C."/>
            <person name="Wakimoto T."/>
            <person name="Kracht M."/>
            <person name="Crusemann M."/>
            <person name="Hentschel U."/>
            <person name="Abe I."/>
            <person name="Matsunaga S."/>
            <person name="Kalinowski J."/>
            <person name="Takeyama H."/>
            <person name="Piel J."/>
        </authorList>
    </citation>
    <scope>NUCLEOTIDE SEQUENCE [LARGE SCALE GENOMIC DNA]</scope>
    <source>
        <strain evidence="3">TSY1</strain>
    </source>
</reference>
<evidence type="ECO:0000313" key="2">
    <source>
        <dbReference type="EMBL" id="ETW98632.1"/>
    </source>
</evidence>